<sequence>MSFPASTTNATTTGGLMGFLRKLNSIEVGGPKRGVPKGCESTRIPPVPLAQLMRMMLMLLQNGLTLPKALGSLAMDNSSRKYSGVLLRMRSTIMAGGSISDAMARYPRTFNKMQVQQVRLGERSGSLETALLRVCEQVERKVALRKRIFKKVSYPVLISVAGLGLMVFMCVVVVPEFETVYTASGVDLPPVTKFVTGLSRFMLTKGLFAFPLALVVAVLWVWGRSKPRVAAKMDAAFLRLPVVGPWLRDAAVLQFIESTSAMVQCGYKPIEAIEVAATCVKNRCVRSAIEDINHGVRRGEKLSVELGRYERFFPPTLCQLIGVGEQSGEFARSLQGTCNHLRERLESRIDASVAMLEPILTISLAVMIGGMVLSIYTPMFHMFEVLE</sequence>
<feature type="transmembrane region" description="Helical" evidence="7">
    <location>
        <begin position="351"/>
        <end position="376"/>
    </location>
</feature>
<comment type="caution">
    <text evidence="9">The sequence shown here is derived from an EMBL/GenBank/DDBJ whole genome shotgun (WGS) entry which is preliminary data.</text>
</comment>
<dbReference type="PATRIC" id="fig|595434.4.peg.13"/>
<dbReference type="Proteomes" id="UP000036367">
    <property type="component" value="Unassembled WGS sequence"/>
</dbReference>
<feature type="domain" description="Type II secretion system protein GspF" evidence="8">
    <location>
        <begin position="53"/>
        <end position="175"/>
    </location>
</feature>
<reference evidence="9" key="1">
    <citation type="submission" date="2015-05" db="EMBL/GenBank/DDBJ databases">
        <title>Permanent draft genome of Rhodopirellula islandicus K833.</title>
        <authorList>
            <person name="Kizina J."/>
            <person name="Richter M."/>
            <person name="Glockner F.O."/>
            <person name="Harder J."/>
        </authorList>
    </citation>
    <scope>NUCLEOTIDE SEQUENCE [LARGE SCALE GENOMIC DNA]</scope>
    <source>
        <strain evidence="9">K833</strain>
    </source>
</reference>
<dbReference type="RefSeq" id="WP_047812214.1">
    <property type="nucleotide sequence ID" value="NZ_LECT01000001.1"/>
</dbReference>
<dbReference type="EMBL" id="LECT01000001">
    <property type="protein sequence ID" value="KLU07834.1"/>
    <property type="molecule type" value="Genomic_DNA"/>
</dbReference>
<evidence type="ECO:0000256" key="5">
    <source>
        <dbReference type="ARBA" id="ARBA00022989"/>
    </source>
</evidence>
<keyword evidence="4 7" id="KW-0812">Transmembrane</keyword>
<dbReference type="InterPro" id="IPR003004">
    <property type="entry name" value="GspF/PilC"/>
</dbReference>
<dbReference type="STRING" id="595434.RISK_000013"/>
<dbReference type="Gene3D" id="1.20.81.30">
    <property type="entry name" value="Type II secretion system (T2SS), domain F"/>
    <property type="match status" value="2"/>
</dbReference>
<feature type="transmembrane region" description="Helical" evidence="7">
    <location>
        <begin position="154"/>
        <end position="174"/>
    </location>
</feature>
<keyword evidence="6 7" id="KW-0472">Membrane</keyword>
<evidence type="ECO:0000259" key="8">
    <source>
        <dbReference type="Pfam" id="PF00482"/>
    </source>
</evidence>
<keyword evidence="5 7" id="KW-1133">Transmembrane helix</keyword>
<evidence type="ECO:0000256" key="2">
    <source>
        <dbReference type="ARBA" id="ARBA00005745"/>
    </source>
</evidence>
<dbReference type="AlphaFoldDB" id="A0A0J1EQS6"/>
<dbReference type="InterPro" id="IPR018076">
    <property type="entry name" value="T2SS_GspF_dom"/>
</dbReference>
<proteinExistence type="inferred from homology"/>
<dbReference type="PANTHER" id="PTHR30012:SF0">
    <property type="entry name" value="TYPE II SECRETION SYSTEM PROTEIN F-RELATED"/>
    <property type="match status" value="1"/>
</dbReference>
<feature type="transmembrane region" description="Helical" evidence="7">
    <location>
        <begin position="206"/>
        <end position="223"/>
    </location>
</feature>
<evidence type="ECO:0000256" key="4">
    <source>
        <dbReference type="ARBA" id="ARBA00022692"/>
    </source>
</evidence>
<protein>
    <submittedName>
        <fullName evidence="9">Type IV fimbrial assembly protein PilC</fullName>
    </submittedName>
</protein>
<evidence type="ECO:0000313" key="10">
    <source>
        <dbReference type="Proteomes" id="UP000036367"/>
    </source>
</evidence>
<evidence type="ECO:0000313" key="9">
    <source>
        <dbReference type="EMBL" id="KLU07834.1"/>
    </source>
</evidence>
<evidence type="ECO:0000256" key="3">
    <source>
        <dbReference type="ARBA" id="ARBA00022475"/>
    </source>
</evidence>
<dbReference type="PANTHER" id="PTHR30012">
    <property type="entry name" value="GENERAL SECRETION PATHWAY PROTEIN"/>
    <property type="match status" value="1"/>
</dbReference>
<accession>A0A0J1EQS6</accession>
<keyword evidence="3" id="KW-1003">Cell membrane</keyword>
<keyword evidence="10" id="KW-1185">Reference proteome</keyword>
<dbReference type="PRINTS" id="PR00812">
    <property type="entry name" value="BCTERIALGSPF"/>
</dbReference>
<evidence type="ECO:0000256" key="7">
    <source>
        <dbReference type="SAM" id="Phobius"/>
    </source>
</evidence>
<evidence type="ECO:0000256" key="1">
    <source>
        <dbReference type="ARBA" id="ARBA00004651"/>
    </source>
</evidence>
<dbReference type="OrthoDB" id="5508718at2"/>
<evidence type="ECO:0000256" key="6">
    <source>
        <dbReference type="ARBA" id="ARBA00023136"/>
    </source>
</evidence>
<dbReference type="InterPro" id="IPR042094">
    <property type="entry name" value="T2SS_GspF_sf"/>
</dbReference>
<comment type="subcellular location">
    <subcellularLocation>
        <location evidence="1">Cell membrane</location>
        <topology evidence="1">Multi-pass membrane protein</topology>
    </subcellularLocation>
</comment>
<gene>
    <name evidence="9" type="ORF">RISK_000013</name>
</gene>
<dbReference type="GO" id="GO:0005886">
    <property type="term" value="C:plasma membrane"/>
    <property type="evidence" value="ECO:0007669"/>
    <property type="project" value="UniProtKB-SubCell"/>
</dbReference>
<name>A0A0J1EQS6_RHOIS</name>
<organism evidence="9 10">
    <name type="scientific">Rhodopirellula islandica</name>
    <dbReference type="NCBI Taxonomy" id="595434"/>
    <lineage>
        <taxon>Bacteria</taxon>
        <taxon>Pseudomonadati</taxon>
        <taxon>Planctomycetota</taxon>
        <taxon>Planctomycetia</taxon>
        <taxon>Pirellulales</taxon>
        <taxon>Pirellulaceae</taxon>
        <taxon>Rhodopirellula</taxon>
    </lineage>
</organism>
<comment type="similarity">
    <text evidence="2">Belongs to the GSP F family.</text>
</comment>
<feature type="domain" description="Type II secretion system protein GspF" evidence="8">
    <location>
        <begin position="255"/>
        <end position="378"/>
    </location>
</feature>
<dbReference type="Pfam" id="PF00482">
    <property type="entry name" value="T2SSF"/>
    <property type="match status" value="2"/>
</dbReference>